<evidence type="ECO:0000313" key="1">
    <source>
        <dbReference type="EMBL" id="APX26338.1"/>
    </source>
</evidence>
<evidence type="ECO:0008006" key="3">
    <source>
        <dbReference type="Google" id="ProtNLM"/>
    </source>
</evidence>
<organism evidence="1 2">
    <name type="scientific">Salipiger profundus</name>
    <dbReference type="NCBI Taxonomy" id="1229727"/>
    <lineage>
        <taxon>Bacteria</taxon>
        <taxon>Pseudomonadati</taxon>
        <taxon>Pseudomonadota</taxon>
        <taxon>Alphaproteobacteria</taxon>
        <taxon>Rhodobacterales</taxon>
        <taxon>Roseobacteraceae</taxon>
        <taxon>Salipiger</taxon>
    </lineage>
</organism>
<sequence length="274" mass="30693">MTRRILLHIGSPKCGSTYLQQVMLKNDRLLAANGVRYPHDGSRHPGNAAEIDKLSAAQLEGFFKDDTHTVILSHEDLFAVAGRGKTLADLAGQAGIEVQVLAFLRPFSEFIFGDYSQFMKQHFDVWLKNRKPYGGRGFEQFAVDRCRNLSPVGYFKAWNRLFPEPGLILASHRDIRKVIEAEIGALEGMVWEVPRDSTNPSLRMEDCDRLAAGLADPDAPAGALREAFRQAFTLTGEPDAGKTAERRAWIEALFARQNEELLKEFGFDNRIPTS</sequence>
<geneLocation type="plasmid" evidence="2">
    <name>ptpro6</name>
</geneLocation>
<gene>
    <name evidence="1" type="ORF">Ga0080559_TMP5238</name>
</gene>
<dbReference type="RefSeq" id="WP_076625971.1">
    <property type="nucleotide sequence ID" value="NZ_BMEW01000010.1"/>
</dbReference>
<protein>
    <recommendedName>
        <fullName evidence="3">Sulfotransferase family protein</fullName>
    </recommendedName>
</protein>
<dbReference type="EMBL" id="CP014802">
    <property type="protein sequence ID" value="APX26338.1"/>
    <property type="molecule type" value="Genomic_DNA"/>
</dbReference>
<proteinExistence type="predicted"/>
<reference evidence="1 2" key="1">
    <citation type="submission" date="2016-03" db="EMBL/GenBank/DDBJ databases">
        <title>Deep-sea bacteria in the southern Pacific.</title>
        <authorList>
            <person name="Tang K."/>
        </authorList>
    </citation>
    <scope>NUCLEOTIDE SEQUENCE [LARGE SCALE GENOMIC DNA]</scope>
    <source>
        <strain evidence="1 2">JLT2016</strain>
        <plasmid evidence="2">Plasmid ptpro6</plasmid>
    </source>
</reference>
<dbReference type="Proteomes" id="UP000186559">
    <property type="component" value="Plasmid pTPRO6"/>
</dbReference>
<dbReference type="InterPro" id="IPR027417">
    <property type="entry name" value="P-loop_NTPase"/>
</dbReference>
<name>A0A1U7DDY5_9RHOB</name>
<dbReference type="SUPFAM" id="SSF52540">
    <property type="entry name" value="P-loop containing nucleoside triphosphate hydrolases"/>
    <property type="match status" value="1"/>
</dbReference>
<keyword evidence="2" id="KW-1185">Reference proteome</keyword>
<keyword evidence="1" id="KW-0614">Plasmid</keyword>
<dbReference type="AlphaFoldDB" id="A0A1U7DDY5"/>
<evidence type="ECO:0000313" key="2">
    <source>
        <dbReference type="Proteomes" id="UP000186559"/>
    </source>
</evidence>
<dbReference type="KEGG" id="tpro:Ga0080559_TMP5238"/>
<accession>A0A1U7DDY5</accession>